<dbReference type="GO" id="GO:0008878">
    <property type="term" value="F:glucose-1-phosphate adenylyltransferase activity"/>
    <property type="evidence" value="ECO:0007669"/>
    <property type="project" value="UniProtKB-UniRule"/>
</dbReference>
<evidence type="ECO:0000256" key="3">
    <source>
        <dbReference type="ARBA" id="ARBA00022679"/>
    </source>
</evidence>
<dbReference type="PANTHER" id="PTHR43523:SF2">
    <property type="entry name" value="GLUCOSE-1-PHOSPHATE ADENYLYLTRANSFERASE"/>
    <property type="match status" value="1"/>
</dbReference>
<dbReference type="GO" id="GO:0005524">
    <property type="term" value="F:ATP binding"/>
    <property type="evidence" value="ECO:0007669"/>
    <property type="project" value="UniProtKB-KW"/>
</dbReference>
<evidence type="ECO:0000259" key="11">
    <source>
        <dbReference type="Pfam" id="PF24894"/>
    </source>
</evidence>
<comment type="caution">
    <text evidence="12">The sequence shown here is derived from an EMBL/GenBank/DDBJ whole genome shotgun (WGS) entry which is preliminary data.</text>
</comment>
<dbReference type="AlphaFoldDB" id="A0A932CN03"/>
<dbReference type="InterPro" id="IPR005835">
    <property type="entry name" value="NTP_transferase_dom"/>
</dbReference>
<dbReference type="HAMAP" id="MF_00624">
    <property type="entry name" value="GlgC"/>
    <property type="match status" value="1"/>
</dbReference>
<dbReference type="GO" id="GO:0005978">
    <property type="term" value="P:glycogen biosynthetic process"/>
    <property type="evidence" value="ECO:0007669"/>
    <property type="project" value="UniProtKB-UniRule"/>
</dbReference>
<keyword evidence="5 9" id="KW-0547">Nucleotide-binding</keyword>
<dbReference type="EC" id="2.7.7.27" evidence="9"/>
<dbReference type="Proteomes" id="UP000769766">
    <property type="component" value="Unassembled WGS sequence"/>
</dbReference>
<feature type="domain" description="Glucose-1-phosphate adenylyltransferase/Bifunctional protein GlmU-like C-terminal hexapeptide" evidence="11">
    <location>
        <begin position="297"/>
        <end position="402"/>
    </location>
</feature>
<dbReference type="NCBIfam" id="NF001947">
    <property type="entry name" value="PRK00725.1"/>
    <property type="match status" value="1"/>
</dbReference>
<evidence type="ECO:0000256" key="4">
    <source>
        <dbReference type="ARBA" id="ARBA00022695"/>
    </source>
</evidence>
<dbReference type="NCBIfam" id="TIGR02091">
    <property type="entry name" value="glgC"/>
    <property type="match status" value="1"/>
</dbReference>
<comment type="similarity">
    <text evidence="1 9">Belongs to the bacterial/plant glucose-1-phosphate adenylyltransferase family.</text>
</comment>
<evidence type="ECO:0000256" key="5">
    <source>
        <dbReference type="ARBA" id="ARBA00022741"/>
    </source>
</evidence>
<dbReference type="PANTHER" id="PTHR43523">
    <property type="entry name" value="GLUCOSE-1-PHOSPHATE ADENYLYLTRANSFERASE-RELATED"/>
    <property type="match status" value="1"/>
</dbReference>
<feature type="binding site" evidence="9">
    <location>
        <begin position="176"/>
        <end position="177"/>
    </location>
    <ligand>
        <name>alpha-D-glucose 1-phosphate</name>
        <dbReference type="ChEBI" id="CHEBI:58601"/>
    </ligand>
</feature>
<keyword evidence="8 9" id="KW-0119">Carbohydrate metabolism</keyword>
<dbReference type="InterPro" id="IPR005836">
    <property type="entry name" value="ADP_Glu_pyroP_CS"/>
</dbReference>
<feature type="binding site" evidence="9">
    <location>
        <position position="194"/>
    </location>
    <ligand>
        <name>alpha-D-glucose 1-phosphate</name>
        <dbReference type="ChEBI" id="CHEBI:58601"/>
    </ligand>
</feature>
<comment type="catalytic activity">
    <reaction evidence="9">
        <text>alpha-D-glucose 1-phosphate + ATP + H(+) = ADP-alpha-D-glucose + diphosphate</text>
        <dbReference type="Rhea" id="RHEA:12120"/>
        <dbReference type="ChEBI" id="CHEBI:15378"/>
        <dbReference type="ChEBI" id="CHEBI:30616"/>
        <dbReference type="ChEBI" id="CHEBI:33019"/>
        <dbReference type="ChEBI" id="CHEBI:57498"/>
        <dbReference type="ChEBI" id="CHEBI:58601"/>
        <dbReference type="EC" id="2.7.7.27"/>
    </reaction>
</comment>
<evidence type="ECO:0000256" key="9">
    <source>
        <dbReference type="HAMAP-Rule" id="MF_00624"/>
    </source>
</evidence>
<dbReference type="InterPro" id="IPR056818">
    <property type="entry name" value="GlmU/GlgC-like_hexapep"/>
</dbReference>
<dbReference type="PROSITE" id="PS00809">
    <property type="entry name" value="ADP_GLC_PYROPHOSPH_2"/>
    <property type="match status" value="1"/>
</dbReference>
<comment type="pathway">
    <text evidence="9">Glycan biosynthesis; glycogen biosynthesis.</text>
</comment>
<keyword evidence="7 9" id="KW-0320">Glycogen biosynthesis</keyword>
<dbReference type="InterPro" id="IPR023049">
    <property type="entry name" value="GlgC_bac"/>
</dbReference>
<reference evidence="12" key="1">
    <citation type="submission" date="2020-07" db="EMBL/GenBank/DDBJ databases">
        <title>Huge and variable diversity of episymbiotic CPR bacteria and DPANN archaea in groundwater ecosystems.</title>
        <authorList>
            <person name="He C.Y."/>
            <person name="Keren R."/>
            <person name="Whittaker M."/>
            <person name="Farag I.F."/>
            <person name="Doudna J."/>
            <person name="Cate J.H.D."/>
            <person name="Banfield J.F."/>
        </authorList>
    </citation>
    <scope>NUCLEOTIDE SEQUENCE</scope>
    <source>
        <strain evidence="12">NC_groundwater_672_Ag_B-0.1um_62_36</strain>
    </source>
</reference>
<dbReference type="InterPro" id="IPR029044">
    <property type="entry name" value="Nucleotide-diphossugar_trans"/>
</dbReference>
<dbReference type="EMBL" id="JACPRF010000110">
    <property type="protein sequence ID" value="MBI2875946.1"/>
    <property type="molecule type" value="Genomic_DNA"/>
</dbReference>
<accession>A0A932CN03</accession>
<dbReference type="InterPro" id="IPR011004">
    <property type="entry name" value="Trimer_LpxA-like_sf"/>
</dbReference>
<keyword evidence="2 9" id="KW-0321">Glycogen metabolism</keyword>
<feature type="binding site" evidence="9">
    <location>
        <position position="161"/>
    </location>
    <ligand>
        <name>alpha-D-glucose 1-phosphate</name>
        <dbReference type="ChEBI" id="CHEBI:58601"/>
    </ligand>
</feature>
<feature type="site" description="Could play a key role in the communication between the regulatory and the substrate sites" evidence="9">
    <location>
        <position position="58"/>
    </location>
</feature>
<feature type="binding site" evidence="9">
    <location>
        <position position="96"/>
    </location>
    <ligand>
        <name>alpha-D-glucose 1-phosphate</name>
        <dbReference type="ChEBI" id="CHEBI:58601"/>
    </ligand>
</feature>
<dbReference type="CDD" id="cd02508">
    <property type="entry name" value="ADP_Glucose_PP"/>
    <property type="match status" value="1"/>
</dbReference>
<evidence type="ECO:0000256" key="7">
    <source>
        <dbReference type="ARBA" id="ARBA00023056"/>
    </source>
</evidence>
<dbReference type="Pfam" id="PF24894">
    <property type="entry name" value="Hexapep_GlmU"/>
    <property type="match status" value="1"/>
</dbReference>
<comment type="function">
    <text evidence="9">Involved in the biosynthesis of ADP-glucose, a building block required for the elongation reactions to produce glycogen. Catalyzes the reaction between ATP and alpha-D-glucose 1-phosphate (G1P) to produce pyrophosphate and ADP-Glc.</text>
</comment>
<keyword evidence="6 9" id="KW-0067">ATP-binding</keyword>
<evidence type="ECO:0000259" key="10">
    <source>
        <dbReference type="Pfam" id="PF00483"/>
    </source>
</evidence>
<feature type="site" description="Could play a key role in the communication between the regulatory and the substrate sites" evidence="9">
    <location>
        <position position="95"/>
    </location>
</feature>
<proteinExistence type="inferred from homology"/>
<dbReference type="Gene3D" id="3.90.550.10">
    <property type="entry name" value="Spore Coat Polysaccharide Biosynthesis Protein SpsA, Chain A"/>
    <property type="match status" value="1"/>
</dbReference>
<protein>
    <recommendedName>
        <fullName evidence="9">Glucose-1-phosphate adenylyltransferase</fullName>
        <ecNumber evidence="9">2.7.7.27</ecNumber>
    </recommendedName>
    <alternativeName>
        <fullName evidence="9">ADP-glucose pyrophosphorylase</fullName>
        <shortName evidence="9">ADPGlc PPase</shortName>
    </alternativeName>
    <alternativeName>
        <fullName evidence="9">ADP-glucose synthase</fullName>
    </alternativeName>
</protein>
<evidence type="ECO:0000256" key="1">
    <source>
        <dbReference type="ARBA" id="ARBA00010443"/>
    </source>
</evidence>
<sequence>MKDILAVILAGGEGSRLFPLTRDRAKAAVPFGGRYRIIDFVLNSFINSGFYQIKVLTQFKSGSLNTHLARAWRMSELIGHYVDPVPAQMRMGKHWYRGTADAVYQNLALILHEKPDYVCIFGADHIYTMDIRQMLEFHIARRSEITVAALAVPIEETSAFGVIEVGPDGRMTGYQEKPADPRPLPHDPSKALASMGNYIFNRATLMEELEQNASEDSSHDLAKDILPKAYQTRAIYVYDFSQNAIPGMSEIERGYWRDVGTIDAYWEANMDLISASPRLNLYNPQWPIRSLSRQYLPPAKFIFTGQVCHRMGITTDSLVSEGCIIGGGRIDRSILFPQVQIDSYAYVSESILMDGVCVGQHARIRRAVIDKRVRIPSGMKIGYDLEEDRRRFTVSEGGIVVIPKEWSWNE</sequence>
<evidence type="ECO:0000256" key="6">
    <source>
        <dbReference type="ARBA" id="ARBA00022840"/>
    </source>
</evidence>
<dbReference type="CDD" id="cd04651">
    <property type="entry name" value="LbH_G1P_AT_C"/>
    <property type="match status" value="1"/>
</dbReference>
<comment type="subunit">
    <text evidence="9">Homotetramer.</text>
</comment>
<evidence type="ECO:0000313" key="13">
    <source>
        <dbReference type="Proteomes" id="UP000769766"/>
    </source>
</evidence>
<dbReference type="Gene3D" id="2.160.10.10">
    <property type="entry name" value="Hexapeptide repeat proteins"/>
    <property type="match status" value="1"/>
</dbReference>
<evidence type="ECO:0000256" key="2">
    <source>
        <dbReference type="ARBA" id="ARBA00022600"/>
    </source>
</evidence>
<organism evidence="12 13">
    <name type="scientific">Tectimicrobiota bacterium</name>
    <dbReference type="NCBI Taxonomy" id="2528274"/>
    <lineage>
        <taxon>Bacteria</taxon>
        <taxon>Pseudomonadati</taxon>
        <taxon>Nitrospinota/Tectimicrobiota group</taxon>
        <taxon>Candidatus Tectimicrobiota</taxon>
    </lineage>
</organism>
<gene>
    <name evidence="9 12" type="primary">glgC</name>
    <name evidence="12" type="ORF">HYY20_03610</name>
</gene>
<keyword evidence="4 9" id="KW-0548">Nucleotidyltransferase</keyword>
<feature type="domain" description="Nucleotidyl transferase" evidence="10">
    <location>
        <begin position="6"/>
        <end position="272"/>
    </location>
</feature>
<evidence type="ECO:0000313" key="12">
    <source>
        <dbReference type="EMBL" id="MBI2875946.1"/>
    </source>
</evidence>
<name>A0A932CN03_UNCTE</name>
<dbReference type="Pfam" id="PF00483">
    <property type="entry name" value="NTP_transferase"/>
    <property type="match status" value="1"/>
</dbReference>
<dbReference type="NCBIfam" id="NF002023">
    <property type="entry name" value="PRK00844.1"/>
    <property type="match status" value="1"/>
</dbReference>
<keyword evidence="3 9" id="KW-0808">Transferase</keyword>
<dbReference type="SUPFAM" id="SSF51161">
    <property type="entry name" value="Trimeric LpxA-like enzymes"/>
    <property type="match status" value="1"/>
</dbReference>
<evidence type="ECO:0000256" key="8">
    <source>
        <dbReference type="ARBA" id="ARBA00023277"/>
    </source>
</evidence>
<dbReference type="SUPFAM" id="SSF53448">
    <property type="entry name" value="Nucleotide-diphospho-sugar transferases"/>
    <property type="match status" value="1"/>
</dbReference>
<dbReference type="InterPro" id="IPR011831">
    <property type="entry name" value="ADP-Glc_PPase"/>
</dbReference>